<dbReference type="PROSITE" id="PS00816">
    <property type="entry name" value="AIPM_HOMOCIT_SYNTH_2"/>
    <property type="match status" value="1"/>
</dbReference>
<dbReference type="EMBL" id="FNPI01000001">
    <property type="protein sequence ID" value="SDY24488.1"/>
    <property type="molecule type" value="Genomic_DNA"/>
</dbReference>
<feature type="domain" description="Pyruvate carboxyltransferase" evidence="3">
    <location>
        <begin position="5"/>
        <end position="258"/>
    </location>
</feature>
<dbReference type="Gene3D" id="1.10.238.260">
    <property type="match status" value="1"/>
</dbReference>
<keyword evidence="1 2" id="KW-0808">Transferase</keyword>
<dbReference type="InterPro" id="IPR000891">
    <property type="entry name" value="PYR_CT"/>
</dbReference>
<protein>
    <submittedName>
        <fullName evidence="4">Homocitrate synthase NifV</fullName>
    </submittedName>
</protein>
<dbReference type="GO" id="GO:0046912">
    <property type="term" value="F:acyltransferase activity, acyl groups converted into alkyl on transfer"/>
    <property type="evidence" value="ECO:0007669"/>
    <property type="project" value="InterPro"/>
</dbReference>
<dbReference type="InterPro" id="IPR054691">
    <property type="entry name" value="LeuA/HCS_post-cat"/>
</dbReference>
<keyword evidence="5" id="KW-1185">Reference proteome</keyword>
<name>A0A1H3IBM6_9BACI</name>
<dbReference type="GO" id="GO:0019752">
    <property type="term" value="P:carboxylic acid metabolic process"/>
    <property type="evidence" value="ECO:0007669"/>
    <property type="project" value="InterPro"/>
</dbReference>
<dbReference type="PROSITE" id="PS00815">
    <property type="entry name" value="AIPM_HOMOCIT_SYNTH_1"/>
    <property type="match status" value="1"/>
</dbReference>
<gene>
    <name evidence="4" type="ORF">SAMN05421736_101761</name>
</gene>
<sequence>MGEVLRICDTTLRDGEQTAGVVFSQAEKQRIIKQLAEAGIEQAEVGIPAMGAIEQQVIRSIVEMNLPLRLFTWNRALRHDIDASRQTGVNWVHLSIPASDFLMFHKLKMHRDSLERTIRQAVDYARNYDLEVSVGLEDASRASLSYLTRLINVLYQDGIRRFRYADTVSALTPQSAQYNIGKIVEECPKDVELEIHCHNDFGLATANTLSALAAGAAWASTTILGIGERAGNAALEEVVMAWRHLYGGEVGINTAILARLADVVSCAADRPVPKAKPIVGQMVYTHESGIHVDGLLKEKAAYQAFDPKEVGKRHQFVVGKHSGVKTITHFLQQEGIELSKQQGEKLLEHVRCLSSKNKKNVELSELKMMFNNLYSK</sequence>
<dbReference type="Gene3D" id="3.20.20.70">
    <property type="entry name" value="Aldolase class I"/>
    <property type="match status" value="1"/>
</dbReference>
<dbReference type="InterPro" id="IPR013785">
    <property type="entry name" value="Aldolase_TIM"/>
</dbReference>
<reference evidence="5" key="1">
    <citation type="submission" date="2016-10" db="EMBL/GenBank/DDBJ databases">
        <authorList>
            <person name="Varghese N."/>
            <person name="Submissions S."/>
        </authorList>
    </citation>
    <scope>NUCLEOTIDE SEQUENCE [LARGE SCALE GENOMIC DNA]</scope>
    <source>
        <strain evidence="5">SP</strain>
    </source>
</reference>
<comment type="similarity">
    <text evidence="2">Belongs to the alpha-IPM synthase/homocitrate synthase family.</text>
</comment>
<dbReference type="SUPFAM" id="SSF51569">
    <property type="entry name" value="Aldolase"/>
    <property type="match status" value="1"/>
</dbReference>
<dbReference type="PROSITE" id="PS50991">
    <property type="entry name" value="PYR_CT"/>
    <property type="match status" value="1"/>
</dbReference>
<evidence type="ECO:0000256" key="1">
    <source>
        <dbReference type="ARBA" id="ARBA00022679"/>
    </source>
</evidence>
<evidence type="ECO:0000256" key="2">
    <source>
        <dbReference type="RuleBase" id="RU003523"/>
    </source>
</evidence>
<dbReference type="PANTHER" id="PTHR42880">
    <property type="entry name" value="HOMOCITRATE SYNTHASE"/>
    <property type="match status" value="1"/>
</dbReference>
<evidence type="ECO:0000259" key="3">
    <source>
        <dbReference type="PROSITE" id="PS50991"/>
    </source>
</evidence>
<dbReference type="PANTHER" id="PTHR42880:SF1">
    <property type="entry name" value="ISOPROPYLMALATE_HOMOCITRATE_CITRAMALATE SYNTHASE FAMILY PROTEIN"/>
    <property type="match status" value="1"/>
</dbReference>
<evidence type="ECO:0000313" key="5">
    <source>
        <dbReference type="Proteomes" id="UP000198935"/>
    </source>
</evidence>
<dbReference type="AlphaFoldDB" id="A0A1H3IBM6"/>
<dbReference type="InterPro" id="IPR002034">
    <property type="entry name" value="AIPM/Hcit_synth_CS"/>
</dbReference>
<dbReference type="Pfam" id="PF00682">
    <property type="entry name" value="HMGL-like"/>
    <property type="match status" value="1"/>
</dbReference>
<accession>A0A1H3IBM6</accession>
<organism evidence="4 5">
    <name type="scientific">Evansella caseinilytica</name>
    <dbReference type="NCBI Taxonomy" id="1503961"/>
    <lineage>
        <taxon>Bacteria</taxon>
        <taxon>Bacillati</taxon>
        <taxon>Bacillota</taxon>
        <taxon>Bacilli</taxon>
        <taxon>Bacillales</taxon>
        <taxon>Bacillaceae</taxon>
        <taxon>Evansella</taxon>
    </lineage>
</organism>
<dbReference type="OrthoDB" id="9804858at2"/>
<dbReference type="Proteomes" id="UP000198935">
    <property type="component" value="Unassembled WGS sequence"/>
</dbReference>
<dbReference type="InterPro" id="IPR013477">
    <property type="entry name" value="NifV/FrbC"/>
</dbReference>
<dbReference type="NCBIfam" id="TIGR02660">
    <property type="entry name" value="nifV_homocitr"/>
    <property type="match status" value="1"/>
</dbReference>
<evidence type="ECO:0000313" key="4">
    <source>
        <dbReference type="EMBL" id="SDY24488.1"/>
    </source>
</evidence>
<dbReference type="Pfam" id="PF22617">
    <property type="entry name" value="HCS_D2"/>
    <property type="match status" value="1"/>
</dbReference>
<dbReference type="STRING" id="1503961.SAMN05421736_101761"/>
<proteinExistence type="inferred from homology"/>